<evidence type="ECO:0000256" key="3">
    <source>
        <dbReference type="ARBA" id="ARBA00022842"/>
    </source>
</evidence>
<dbReference type="InterPro" id="IPR011766">
    <property type="entry name" value="TPP_enzyme_TPP-bd"/>
</dbReference>
<gene>
    <name evidence="6" type="ORF">S01H4_36809</name>
</gene>
<evidence type="ECO:0000256" key="2">
    <source>
        <dbReference type="ARBA" id="ARBA00022723"/>
    </source>
</evidence>
<evidence type="ECO:0000313" key="6">
    <source>
        <dbReference type="EMBL" id="GAG95266.1"/>
    </source>
</evidence>
<dbReference type="PANTHER" id="PTHR43710:SF2">
    <property type="entry name" value="2-HYDROXYACYL-COA LYASE 1"/>
    <property type="match status" value="1"/>
</dbReference>
<dbReference type="PANTHER" id="PTHR43710">
    <property type="entry name" value="2-HYDROXYACYL-COA LYASE"/>
    <property type="match status" value="1"/>
</dbReference>
<dbReference type="InterPro" id="IPR045025">
    <property type="entry name" value="HACL1-like"/>
</dbReference>
<comment type="cofactor">
    <cofactor evidence="1">
        <name>thiamine diphosphate</name>
        <dbReference type="ChEBI" id="CHEBI:58937"/>
    </cofactor>
</comment>
<dbReference type="SUPFAM" id="SSF52518">
    <property type="entry name" value="Thiamin diphosphate-binding fold (THDP-binding)"/>
    <property type="match status" value="1"/>
</dbReference>
<evidence type="ECO:0000256" key="1">
    <source>
        <dbReference type="ARBA" id="ARBA00001964"/>
    </source>
</evidence>
<feature type="domain" description="Thiamine pyrophosphate enzyme TPP-binding" evidence="5">
    <location>
        <begin position="145"/>
        <end position="273"/>
    </location>
</feature>
<dbReference type="Gene3D" id="3.40.50.1220">
    <property type="entry name" value="TPP-binding domain"/>
    <property type="match status" value="1"/>
</dbReference>
<dbReference type="Gene3D" id="3.40.50.970">
    <property type="match status" value="1"/>
</dbReference>
<reference evidence="6" key="1">
    <citation type="journal article" date="2014" name="Front. Microbiol.">
        <title>High frequency of phylogenetically diverse reductive dehalogenase-homologous genes in deep subseafloor sedimentary metagenomes.</title>
        <authorList>
            <person name="Kawai M."/>
            <person name="Futagami T."/>
            <person name="Toyoda A."/>
            <person name="Takaki Y."/>
            <person name="Nishi S."/>
            <person name="Hori S."/>
            <person name="Arai W."/>
            <person name="Tsubouchi T."/>
            <person name="Morono Y."/>
            <person name="Uchiyama I."/>
            <person name="Ito T."/>
            <person name="Fujiyama A."/>
            <person name="Inagaki F."/>
            <person name="Takami H."/>
        </authorList>
    </citation>
    <scope>NUCLEOTIDE SEQUENCE</scope>
    <source>
        <strain evidence="6">Expedition CK06-06</strain>
    </source>
</reference>
<proteinExistence type="predicted"/>
<dbReference type="GO" id="GO:0030976">
    <property type="term" value="F:thiamine pyrophosphate binding"/>
    <property type="evidence" value="ECO:0007669"/>
    <property type="project" value="InterPro"/>
</dbReference>
<comment type="caution">
    <text evidence="6">The sequence shown here is derived from an EMBL/GenBank/DDBJ whole genome shotgun (WGS) entry which is preliminary data.</text>
</comment>
<keyword evidence="2" id="KW-0479">Metal-binding</keyword>
<dbReference type="InterPro" id="IPR029061">
    <property type="entry name" value="THDP-binding"/>
</dbReference>
<dbReference type="GO" id="GO:0016829">
    <property type="term" value="F:lyase activity"/>
    <property type="evidence" value="ECO:0007669"/>
    <property type="project" value="UniProtKB-KW"/>
</dbReference>
<dbReference type="EMBL" id="BART01019709">
    <property type="protein sequence ID" value="GAG95266.1"/>
    <property type="molecule type" value="Genomic_DNA"/>
</dbReference>
<sequence length="278" mass="31611">MIGLKIQYLELFGYPPFWNAGGRFIQAQTCPENTCMSLPTDFELIGNLKLMLRQMIECVKSMGITKPPEKWSGWRNMVVEQKAKYDRLTVERTKAQEGKVPLHPDLNGKLMSEFLHEELNDDYYTLVDGFTASTYFTDWQKIKFAPSMLDASDTIGFGQSPGHALAFGLLNNRDKPSIAIMGDGAVGAGGADIETCVRWQIPCVFVHLNNSSVVTGSQYLFPEKFSPSGIPLWDGWYTMPNIHYERMFKEYGCHAEFVERDVHVKPALKRAFDFVRDR</sequence>
<dbReference type="InterPro" id="IPR029035">
    <property type="entry name" value="DHS-like_NAD/FAD-binding_dom"/>
</dbReference>
<organism evidence="6">
    <name type="scientific">marine sediment metagenome</name>
    <dbReference type="NCBI Taxonomy" id="412755"/>
    <lineage>
        <taxon>unclassified sequences</taxon>
        <taxon>metagenomes</taxon>
        <taxon>ecological metagenomes</taxon>
    </lineage>
</organism>
<evidence type="ECO:0000256" key="4">
    <source>
        <dbReference type="ARBA" id="ARBA00023239"/>
    </source>
</evidence>
<keyword evidence="3" id="KW-0460">Magnesium</keyword>
<dbReference type="GO" id="GO:0001561">
    <property type="term" value="P:fatty acid alpha-oxidation"/>
    <property type="evidence" value="ECO:0007669"/>
    <property type="project" value="TreeGrafter"/>
</dbReference>
<feature type="non-terminal residue" evidence="6">
    <location>
        <position position="278"/>
    </location>
</feature>
<dbReference type="AlphaFoldDB" id="X1DFR0"/>
<dbReference type="SUPFAM" id="SSF52467">
    <property type="entry name" value="DHS-like NAD/FAD-binding domain"/>
    <property type="match status" value="1"/>
</dbReference>
<dbReference type="GO" id="GO:0046872">
    <property type="term" value="F:metal ion binding"/>
    <property type="evidence" value="ECO:0007669"/>
    <property type="project" value="UniProtKB-KW"/>
</dbReference>
<accession>X1DFR0</accession>
<dbReference type="Pfam" id="PF02775">
    <property type="entry name" value="TPP_enzyme_C"/>
    <property type="match status" value="1"/>
</dbReference>
<evidence type="ECO:0000259" key="5">
    <source>
        <dbReference type="Pfam" id="PF02775"/>
    </source>
</evidence>
<protein>
    <recommendedName>
        <fullName evidence="5">Thiamine pyrophosphate enzyme TPP-binding domain-containing protein</fullName>
    </recommendedName>
</protein>
<name>X1DFR0_9ZZZZ</name>
<keyword evidence="4" id="KW-0456">Lyase</keyword>